<keyword evidence="6" id="KW-1185">Reference proteome</keyword>
<evidence type="ECO:0000256" key="3">
    <source>
        <dbReference type="ARBA" id="ARBA00023163"/>
    </source>
</evidence>
<dbReference type="AlphaFoldDB" id="A0A1V4IJL4"/>
<dbReference type="Pfam" id="PF12833">
    <property type="entry name" value="HTH_18"/>
    <property type="match status" value="1"/>
</dbReference>
<feature type="domain" description="HTH araC/xylS-type" evidence="4">
    <location>
        <begin position="182"/>
        <end position="280"/>
    </location>
</feature>
<dbReference type="PANTHER" id="PTHR43280:SF28">
    <property type="entry name" value="HTH-TYPE TRANSCRIPTIONAL ACTIVATOR RHAS"/>
    <property type="match status" value="1"/>
</dbReference>
<dbReference type="InterPro" id="IPR009057">
    <property type="entry name" value="Homeodomain-like_sf"/>
</dbReference>
<keyword evidence="1" id="KW-0805">Transcription regulation</keyword>
<protein>
    <submittedName>
        <fullName evidence="5">HTH-type transcriptional activator RhaS</fullName>
    </submittedName>
</protein>
<dbReference type="PROSITE" id="PS01124">
    <property type="entry name" value="HTH_ARAC_FAMILY_2"/>
    <property type="match status" value="1"/>
</dbReference>
<evidence type="ECO:0000256" key="2">
    <source>
        <dbReference type="ARBA" id="ARBA00023125"/>
    </source>
</evidence>
<dbReference type="Gene3D" id="1.10.10.60">
    <property type="entry name" value="Homeodomain-like"/>
    <property type="match status" value="2"/>
</dbReference>
<dbReference type="PROSITE" id="PS00041">
    <property type="entry name" value="HTH_ARAC_FAMILY_1"/>
    <property type="match status" value="1"/>
</dbReference>
<gene>
    <name evidence="5" type="primary">rhaS_3</name>
    <name evidence="5" type="ORF">CLORY_29890</name>
</gene>
<dbReference type="InterPro" id="IPR003313">
    <property type="entry name" value="AraC-bd"/>
</dbReference>
<dbReference type="SMART" id="SM00342">
    <property type="entry name" value="HTH_ARAC"/>
    <property type="match status" value="1"/>
</dbReference>
<evidence type="ECO:0000259" key="4">
    <source>
        <dbReference type="PROSITE" id="PS01124"/>
    </source>
</evidence>
<dbReference type="InterPro" id="IPR018060">
    <property type="entry name" value="HTH_AraC"/>
</dbReference>
<dbReference type="Gene3D" id="2.60.120.10">
    <property type="entry name" value="Jelly Rolls"/>
    <property type="match status" value="1"/>
</dbReference>
<dbReference type="InterPro" id="IPR018062">
    <property type="entry name" value="HTH_AraC-typ_CS"/>
</dbReference>
<dbReference type="SUPFAM" id="SSF51215">
    <property type="entry name" value="Regulatory protein AraC"/>
    <property type="match status" value="1"/>
</dbReference>
<dbReference type="PANTHER" id="PTHR43280">
    <property type="entry name" value="ARAC-FAMILY TRANSCRIPTIONAL REGULATOR"/>
    <property type="match status" value="1"/>
</dbReference>
<dbReference type="InterPro" id="IPR014710">
    <property type="entry name" value="RmlC-like_jellyroll"/>
</dbReference>
<accession>A0A1V4IJL4</accession>
<dbReference type="RefSeq" id="WP_169911643.1">
    <property type="nucleotide sequence ID" value="NZ_MZGV01000035.1"/>
</dbReference>
<dbReference type="InterPro" id="IPR037923">
    <property type="entry name" value="HTH-like"/>
</dbReference>
<proteinExistence type="predicted"/>
<name>A0A1V4IJL4_9CLOT</name>
<dbReference type="GO" id="GO:0043565">
    <property type="term" value="F:sequence-specific DNA binding"/>
    <property type="evidence" value="ECO:0007669"/>
    <property type="project" value="InterPro"/>
</dbReference>
<organism evidence="5 6">
    <name type="scientific">Clostridium oryzae</name>
    <dbReference type="NCBI Taxonomy" id="1450648"/>
    <lineage>
        <taxon>Bacteria</taxon>
        <taxon>Bacillati</taxon>
        <taxon>Bacillota</taxon>
        <taxon>Clostridia</taxon>
        <taxon>Eubacteriales</taxon>
        <taxon>Clostridiaceae</taxon>
        <taxon>Clostridium</taxon>
    </lineage>
</organism>
<evidence type="ECO:0000313" key="5">
    <source>
        <dbReference type="EMBL" id="OPJ60126.1"/>
    </source>
</evidence>
<dbReference type="GO" id="GO:0003700">
    <property type="term" value="F:DNA-binding transcription factor activity"/>
    <property type="evidence" value="ECO:0007669"/>
    <property type="project" value="InterPro"/>
</dbReference>
<dbReference type="Proteomes" id="UP000190080">
    <property type="component" value="Unassembled WGS sequence"/>
</dbReference>
<keyword evidence="2" id="KW-0238">DNA-binding</keyword>
<dbReference type="Pfam" id="PF02311">
    <property type="entry name" value="AraC_binding"/>
    <property type="match status" value="1"/>
</dbReference>
<keyword evidence="3" id="KW-0804">Transcription</keyword>
<comment type="caution">
    <text evidence="5">The sequence shown here is derived from an EMBL/GenBank/DDBJ whole genome shotgun (WGS) entry which is preliminary data.</text>
</comment>
<evidence type="ECO:0000313" key="6">
    <source>
        <dbReference type="Proteomes" id="UP000190080"/>
    </source>
</evidence>
<dbReference type="SUPFAM" id="SSF46689">
    <property type="entry name" value="Homeodomain-like"/>
    <property type="match status" value="2"/>
</dbReference>
<sequence length="282" mass="32500">MCCNFGMDVDNFNPKILYTFEKRFEPSHKSKVHSHDFMSIIYIMSGNCTYMINNIPYKVKKGDILVLNPGVCHGKYTIDGSGIHEFHAGFENFKVNDLPNNNIINDNITPVIPYTNYDDDLLQCFNDIILEQNKNESGSELILKTLGMKLLVILLRVIYQNNSIKEKGCINFETYDRSTIVNAITEFINTNYMHDLSLEIISQNMYLSPAYISKLFKEETGDSPINYLIKIRLSKAKDFLTYNRLTIKEAAHAVGYDDAYHFSKLFKKHYGYPPSCLKYKAV</sequence>
<dbReference type="STRING" id="1450648.CLORY_29890"/>
<dbReference type="EMBL" id="MZGV01000035">
    <property type="protein sequence ID" value="OPJ60126.1"/>
    <property type="molecule type" value="Genomic_DNA"/>
</dbReference>
<evidence type="ECO:0000256" key="1">
    <source>
        <dbReference type="ARBA" id="ARBA00023015"/>
    </source>
</evidence>
<reference evidence="5 6" key="1">
    <citation type="submission" date="2017-03" db="EMBL/GenBank/DDBJ databases">
        <title>Genome sequence of Clostridium oryzae DSM 28571.</title>
        <authorList>
            <person name="Poehlein A."/>
            <person name="Daniel R."/>
        </authorList>
    </citation>
    <scope>NUCLEOTIDE SEQUENCE [LARGE SCALE GENOMIC DNA]</scope>
    <source>
        <strain evidence="5 6">DSM 28571</strain>
    </source>
</reference>